<gene>
    <name evidence="2" type="ORF">AQJ91_05450</name>
</gene>
<sequence length="250" mass="26481">MTAEHRGRDGVDALMAAIIDEPLPDEVREDAAFLAEHRSAAADVAALREQLGIIGRALGAEQTKQTEQAPGPVHARPSKVRRRAFTIAFGTAAVAAVAAVVTGMGWLLSQSGQSALSSDAGANSSHKEASTAESGVAFGGARYLACARLVGEGTATAVEPLPGGAEFRVTLDMTRYYKPEKPEQGERELAFVVEENIVPGLREGDHVLIGVPKGGSAPDSWLIGDDDIARERDWIIRNLPESRTLDLTCE</sequence>
<evidence type="ECO:0000256" key="1">
    <source>
        <dbReference type="SAM" id="Phobius"/>
    </source>
</evidence>
<dbReference type="OrthoDB" id="4337793at2"/>
<reference evidence="2 3" key="1">
    <citation type="submission" date="2015-10" db="EMBL/GenBank/DDBJ databases">
        <title>Draft genome sequence of Streptomyces sp. RV15, isolated from a marine sponge.</title>
        <authorList>
            <person name="Ruckert C."/>
            <person name="Abdelmohsen U.R."/>
            <person name="Winkler A."/>
            <person name="Hentschel U."/>
            <person name="Kalinowski J."/>
            <person name="Kampfer P."/>
            <person name="Glaeser S."/>
        </authorList>
    </citation>
    <scope>NUCLEOTIDE SEQUENCE [LARGE SCALE GENOMIC DNA]</scope>
    <source>
        <strain evidence="2 3">RV15</strain>
    </source>
</reference>
<comment type="caution">
    <text evidence="2">The sequence shown here is derived from an EMBL/GenBank/DDBJ whole genome shotgun (WGS) entry which is preliminary data.</text>
</comment>
<organism evidence="2 3">
    <name type="scientific">Streptomyces dysideae</name>
    <dbReference type="NCBI Taxonomy" id="909626"/>
    <lineage>
        <taxon>Bacteria</taxon>
        <taxon>Bacillati</taxon>
        <taxon>Actinomycetota</taxon>
        <taxon>Actinomycetes</taxon>
        <taxon>Kitasatosporales</taxon>
        <taxon>Streptomycetaceae</taxon>
        <taxon>Streptomyces</taxon>
    </lineage>
</organism>
<dbReference type="STRING" id="909626.AQJ91_05450"/>
<protein>
    <submittedName>
        <fullName evidence="2">Uncharacterized protein</fullName>
    </submittedName>
</protein>
<evidence type="ECO:0000313" key="2">
    <source>
        <dbReference type="EMBL" id="KUO22037.1"/>
    </source>
</evidence>
<evidence type="ECO:0000313" key="3">
    <source>
        <dbReference type="Proteomes" id="UP000053260"/>
    </source>
</evidence>
<feature type="transmembrane region" description="Helical" evidence="1">
    <location>
        <begin position="84"/>
        <end position="108"/>
    </location>
</feature>
<proteinExistence type="predicted"/>
<dbReference type="Proteomes" id="UP000053260">
    <property type="component" value="Unassembled WGS sequence"/>
</dbReference>
<keyword evidence="1" id="KW-1133">Transmembrane helix</keyword>
<keyword evidence="3" id="KW-1185">Reference proteome</keyword>
<keyword evidence="1" id="KW-0472">Membrane</keyword>
<dbReference type="AlphaFoldDB" id="A0A117S216"/>
<dbReference type="RefSeq" id="WP_067016912.1">
    <property type="nucleotide sequence ID" value="NZ_KQ949076.1"/>
</dbReference>
<dbReference type="EMBL" id="LMXB01000019">
    <property type="protein sequence ID" value="KUO22037.1"/>
    <property type="molecule type" value="Genomic_DNA"/>
</dbReference>
<accession>A0A117S216</accession>
<name>A0A117S216_9ACTN</name>
<keyword evidence="1" id="KW-0812">Transmembrane</keyword>